<dbReference type="Proteomes" id="UP001396898">
    <property type="component" value="Unassembled WGS sequence"/>
</dbReference>
<name>A0ABR1STL6_9PEZI</name>
<reference evidence="1 2" key="1">
    <citation type="submission" date="2023-01" db="EMBL/GenBank/DDBJ databases">
        <title>Analysis of 21 Apiospora genomes using comparative genomics revels a genus with tremendous synthesis potential of carbohydrate active enzymes and secondary metabolites.</title>
        <authorList>
            <person name="Sorensen T."/>
        </authorList>
    </citation>
    <scope>NUCLEOTIDE SEQUENCE [LARGE SCALE GENOMIC DNA]</scope>
    <source>
        <strain evidence="1 2">CBS 20057</strain>
    </source>
</reference>
<evidence type="ECO:0000313" key="2">
    <source>
        <dbReference type="Proteomes" id="UP001396898"/>
    </source>
</evidence>
<organism evidence="1 2">
    <name type="scientific">Apiospora marii</name>
    <dbReference type="NCBI Taxonomy" id="335849"/>
    <lineage>
        <taxon>Eukaryota</taxon>
        <taxon>Fungi</taxon>
        <taxon>Dikarya</taxon>
        <taxon>Ascomycota</taxon>
        <taxon>Pezizomycotina</taxon>
        <taxon>Sordariomycetes</taxon>
        <taxon>Xylariomycetidae</taxon>
        <taxon>Amphisphaeriales</taxon>
        <taxon>Apiosporaceae</taxon>
        <taxon>Apiospora</taxon>
    </lineage>
</organism>
<accession>A0ABR1STL6</accession>
<sequence>MDPISAFSLACNILQIVDTSAKILVKAAECYNDGATAETSQLSGNVRLLESLSSELKAIDARASNPFSTSELRLLEANERCLQVSDKLIHLLDGLKVNEKSVWQALSRSIRTIRHRETIAGLRDGVSECRANLNLALLLVMQYVLGYPIPS</sequence>
<keyword evidence="2" id="KW-1185">Reference proteome</keyword>
<dbReference type="EMBL" id="JAQQWI010000002">
    <property type="protein sequence ID" value="KAK8037644.1"/>
    <property type="molecule type" value="Genomic_DNA"/>
</dbReference>
<evidence type="ECO:0008006" key="3">
    <source>
        <dbReference type="Google" id="ProtNLM"/>
    </source>
</evidence>
<proteinExistence type="predicted"/>
<gene>
    <name evidence="1" type="ORF">PG991_000990</name>
</gene>
<evidence type="ECO:0000313" key="1">
    <source>
        <dbReference type="EMBL" id="KAK8037644.1"/>
    </source>
</evidence>
<comment type="caution">
    <text evidence="1">The sequence shown here is derived from an EMBL/GenBank/DDBJ whole genome shotgun (WGS) entry which is preliminary data.</text>
</comment>
<protein>
    <recommendedName>
        <fullName evidence="3">Fungal N-terminal domain-containing protein</fullName>
    </recommendedName>
</protein>